<dbReference type="Gene3D" id="3.10.580.10">
    <property type="entry name" value="CBS-domain"/>
    <property type="match status" value="1"/>
</dbReference>
<dbReference type="InterPro" id="IPR046342">
    <property type="entry name" value="CBS_dom_sf"/>
</dbReference>
<reference evidence="3 4" key="1">
    <citation type="journal article" date="2015" name="BMC Genomics">
        <title>Comparative genomics of Fructobacillus spp. and Leuconostoc spp. reveals niche-specific evolution of Fructobacillus spp.</title>
        <authorList>
            <person name="Endo A."/>
            <person name="Tanizawa Y."/>
            <person name="Tanaka N."/>
            <person name="Maeno S."/>
            <person name="Kumar H."/>
            <person name="Shiwa Y."/>
            <person name="Okada S."/>
            <person name="Yoshikawa H."/>
            <person name="Dicks L."/>
            <person name="Nakagawa J."/>
            <person name="Arita M."/>
        </authorList>
    </citation>
    <scope>NUCLEOTIDE SEQUENCE [LARGE SCALE GENOMIC DNA]</scope>
    <source>
        <strain evidence="3 4">JCM 12225</strain>
    </source>
</reference>
<feature type="domain" description="CBS" evidence="2">
    <location>
        <begin position="7"/>
        <end position="69"/>
    </location>
</feature>
<name>A0A0K8MFU9_9LACO</name>
<dbReference type="RefSeq" id="WP_061992786.1">
    <property type="nucleotide sequence ID" value="NZ_DF967986.1"/>
</dbReference>
<dbReference type="OrthoDB" id="1706107at2"/>
<dbReference type="EMBL" id="DF967986">
    <property type="protein sequence ID" value="GAO99367.1"/>
    <property type="molecule type" value="Genomic_DNA"/>
</dbReference>
<gene>
    <name evidence="3" type="ORF">FFIC_091950</name>
</gene>
<evidence type="ECO:0000313" key="4">
    <source>
        <dbReference type="Proteomes" id="UP000253891"/>
    </source>
</evidence>
<dbReference type="Proteomes" id="UP000253891">
    <property type="component" value="Unassembled WGS sequence"/>
</dbReference>
<dbReference type="PIRSF" id="PIRSF035040">
    <property type="entry name" value="UCP035040_CBS_Lmo0553"/>
    <property type="match status" value="1"/>
</dbReference>
<evidence type="ECO:0000259" key="2">
    <source>
        <dbReference type="PROSITE" id="PS51371"/>
    </source>
</evidence>
<dbReference type="InterPro" id="IPR000644">
    <property type="entry name" value="CBS_dom"/>
</dbReference>
<dbReference type="Pfam" id="PF00571">
    <property type="entry name" value="CBS"/>
    <property type="match status" value="2"/>
</dbReference>
<keyword evidence="1" id="KW-0129">CBS domain</keyword>
<evidence type="ECO:0000313" key="3">
    <source>
        <dbReference type="EMBL" id="GAO99367.1"/>
    </source>
</evidence>
<dbReference type="CDD" id="cd02205">
    <property type="entry name" value="CBS_pair_SF"/>
    <property type="match status" value="1"/>
</dbReference>
<dbReference type="STRING" id="157463.GCA_001047075_00293"/>
<proteinExistence type="predicted"/>
<dbReference type="SUPFAM" id="SSF54631">
    <property type="entry name" value="CBS-domain pair"/>
    <property type="match status" value="1"/>
</dbReference>
<dbReference type="PROSITE" id="PS51371">
    <property type="entry name" value="CBS"/>
    <property type="match status" value="1"/>
</dbReference>
<sequence length="216" mass="24816">MFPKSLIIPKNQLLTISEDTTIQEVYNLFESKESDHIRTIPILDSTGHLFRGNIYRQHVYEYVSRNGDTSKKATSVMRNSTKFISNSADFYELFFAIRDLPYIAVVDDAHHFVGVLTHSSLMDLLSQSWSLQKGGVSLAVKTKQEERGNLQQITKVITRYTNIESVLSIQIEKTAPKSILYTLPLTIDSPVLRKIITKLERKRYQVQSVENLDQFM</sequence>
<accession>A0A0K8MFU9</accession>
<organism evidence="3 4">
    <name type="scientific">Fructobacillus ficulneus</name>
    <dbReference type="NCBI Taxonomy" id="157463"/>
    <lineage>
        <taxon>Bacteria</taxon>
        <taxon>Bacillati</taxon>
        <taxon>Bacillota</taxon>
        <taxon>Bacilli</taxon>
        <taxon>Lactobacillales</taxon>
        <taxon>Lactobacillaceae</taxon>
        <taxon>Fructobacillus</taxon>
    </lineage>
</organism>
<dbReference type="InterPro" id="IPR017036">
    <property type="entry name" value="Lmo0553-like"/>
</dbReference>
<dbReference type="AlphaFoldDB" id="A0A0K8MFU9"/>
<keyword evidence="4" id="KW-1185">Reference proteome</keyword>
<protein>
    <recommendedName>
        <fullName evidence="2">CBS domain-containing protein</fullName>
    </recommendedName>
</protein>
<evidence type="ECO:0000256" key="1">
    <source>
        <dbReference type="PROSITE-ProRule" id="PRU00703"/>
    </source>
</evidence>
<dbReference type="NCBIfam" id="NF038387">
    <property type="entry name" value="CBS_CbpA"/>
    <property type="match status" value="1"/>
</dbReference>